<dbReference type="AlphaFoldDB" id="A0A5P8K7W3"/>
<evidence type="ECO:0000313" key="8">
    <source>
        <dbReference type="Proteomes" id="UP000327294"/>
    </source>
</evidence>
<dbReference type="KEGG" id="sphv:F9278_28315"/>
<feature type="domain" description="Erythromycin biosynthesis protein CIII-like C-terminal" evidence="5">
    <location>
        <begin position="274"/>
        <end position="417"/>
    </location>
</feature>
<accession>A0A5P8K7W3</accession>
<dbReference type="InterPro" id="IPR030953">
    <property type="entry name" value="Glycosyl_450act"/>
</dbReference>
<comment type="similarity">
    <text evidence="1">Belongs to the glycosyltransferase 28 family.</text>
</comment>
<dbReference type="InterPro" id="IPR050426">
    <property type="entry name" value="Glycosyltransferase_28"/>
</dbReference>
<evidence type="ECO:0000313" key="7">
    <source>
        <dbReference type="EMBL" id="QFQ99413.1"/>
    </source>
</evidence>
<dbReference type="InterPro" id="IPR048284">
    <property type="entry name" value="EryCIII-like_N"/>
</dbReference>
<keyword evidence="2" id="KW-0328">Glycosyltransferase</keyword>
<evidence type="ECO:0000256" key="2">
    <source>
        <dbReference type="ARBA" id="ARBA00022676"/>
    </source>
</evidence>
<dbReference type="FunFam" id="3.40.50.2000:FF:000072">
    <property type="entry name" value="Glycosyl transferase"/>
    <property type="match status" value="1"/>
</dbReference>
<dbReference type="RefSeq" id="WP_152170838.1">
    <property type="nucleotide sequence ID" value="NZ_CP045096.1"/>
</dbReference>
<keyword evidence="3 7" id="KW-0808">Transferase</keyword>
<dbReference type="Pfam" id="PF21036">
    <property type="entry name" value="EryCIII-like_N"/>
    <property type="match status" value="1"/>
</dbReference>
<dbReference type="PANTHER" id="PTHR48050">
    <property type="entry name" value="STEROL 3-BETA-GLUCOSYLTRANSFERASE"/>
    <property type="match status" value="1"/>
</dbReference>
<proteinExistence type="inferred from homology"/>
<dbReference type="GO" id="GO:0017000">
    <property type="term" value="P:antibiotic biosynthetic process"/>
    <property type="evidence" value="ECO:0007669"/>
    <property type="project" value="UniProtKB-KW"/>
</dbReference>
<feature type="domain" description="Erythromycin biosynthesis protein CIII-like N-terminal" evidence="6">
    <location>
        <begin position="23"/>
        <end position="258"/>
    </location>
</feature>
<dbReference type="NCBIfam" id="TIGR04516">
    <property type="entry name" value="glycosyl_450act"/>
    <property type="match status" value="1"/>
</dbReference>
<evidence type="ECO:0000259" key="6">
    <source>
        <dbReference type="Pfam" id="PF21036"/>
    </source>
</evidence>
<keyword evidence="8" id="KW-1185">Reference proteome</keyword>
<dbReference type="PANTHER" id="PTHR48050:SF13">
    <property type="entry name" value="STEROL 3-BETA-GLUCOSYLTRANSFERASE UGT80A2"/>
    <property type="match status" value="1"/>
</dbReference>
<dbReference type="SUPFAM" id="SSF53756">
    <property type="entry name" value="UDP-Glycosyltransferase/glycogen phosphorylase"/>
    <property type="match status" value="1"/>
</dbReference>
<protein>
    <submittedName>
        <fullName evidence="7">Activator-dependent family glycosyltransferase</fullName>
    </submittedName>
</protein>
<dbReference type="GO" id="GO:0016758">
    <property type="term" value="F:hexosyltransferase activity"/>
    <property type="evidence" value="ECO:0007669"/>
    <property type="project" value="UniProtKB-ARBA"/>
</dbReference>
<dbReference type="InterPro" id="IPR010610">
    <property type="entry name" value="EryCIII-like_C"/>
</dbReference>
<dbReference type="Gene3D" id="3.40.50.2000">
    <property type="entry name" value="Glycogen Phosphorylase B"/>
    <property type="match status" value="2"/>
</dbReference>
<dbReference type="EMBL" id="CP045096">
    <property type="protein sequence ID" value="QFQ99413.1"/>
    <property type="molecule type" value="Genomic_DNA"/>
</dbReference>
<keyword evidence="4" id="KW-0045">Antibiotic biosynthesis</keyword>
<dbReference type="GO" id="GO:0008194">
    <property type="term" value="F:UDP-glycosyltransferase activity"/>
    <property type="evidence" value="ECO:0007669"/>
    <property type="project" value="InterPro"/>
</dbReference>
<evidence type="ECO:0000259" key="5">
    <source>
        <dbReference type="Pfam" id="PF06722"/>
    </source>
</evidence>
<dbReference type="Pfam" id="PF06722">
    <property type="entry name" value="EryCIII-like_C"/>
    <property type="match status" value="1"/>
</dbReference>
<evidence type="ECO:0000256" key="3">
    <source>
        <dbReference type="ARBA" id="ARBA00022679"/>
    </source>
</evidence>
<dbReference type="CDD" id="cd03784">
    <property type="entry name" value="GT1_Gtf-like"/>
    <property type="match status" value="1"/>
</dbReference>
<evidence type="ECO:0000256" key="4">
    <source>
        <dbReference type="ARBA" id="ARBA00023194"/>
    </source>
</evidence>
<sequence>MRVLFVSNPETKTILQYMVPLAWALRTAGHEVRFGGPPTATGMITGAGLTAVSLGDDRSHQRLTAHRPEALAAQRAGIAAPYDAFTDPAKATWEYLAPGMATAVCGRHRLTSFPVIADLVEFARQWRPDLVVWDPLTYAGAIAAKASGAAHARLLFGIDVFGGVRDLYLRLKEQQPAREQSDPLADWLGAYARKYGGEFTEDMATGHFTIDQFPRSLQTQAPSLHYERMQYIPYGGPAVLPPWLWEQPRKPRVALTMGLSATDLYSGYTINTQEVLDSLADLDIELVATIAENEKAKLRSIPDNARLVPYVPLHALAPTCSVIVHHAGAATLATAARHPVPHLSLHYHYDQPILARKLTEHGAGLDLHTSRATGQAVRDSIQRLLHEPAFTHRAADLRDEIHALPTPNQLVPRLEELTAHHRTPTT</sequence>
<gene>
    <name evidence="7" type="ORF">F9278_28315</name>
</gene>
<reference evidence="7 8" key="1">
    <citation type="submission" date="2019-10" db="EMBL/GenBank/DDBJ databases">
        <title>Streptomyces sp. strain GY16 isolated from leaves of Broussonetia papyrifera.</title>
        <authorList>
            <person name="Mo P."/>
        </authorList>
    </citation>
    <scope>NUCLEOTIDE SEQUENCE [LARGE SCALE GENOMIC DNA]</scope>
    <source>
        <strain evidence="7 8">GY16</strain>
    </source>
</reference>
<evidence type="ECO:0000256" key="1">
    <source>
        <dbReference type="ARBA" id="ARBA00006962"/>
    </source>
</evidence>
<name>A0A5P8K7W3_9ACTN</name>
<organism evidence="7 8">
    <name type="scientific">Streptomyces phaeolivaceus</name>
    <dbReference type="NCBI Taxonomy" id="2653200"/>
    <lineage>
        <taxon>Bacteria</taxon>
        <taxon>Bacillati</taxon>
        <taxon>Actinomycetota</taxon>
        <taxon>Actinomycetes</taxon>
        <taxon>Kitasatosporales</taxon>
        <taxon>Streptomycetaceae</taxon>
        <taxon>Streptomyces</taxon>
    </lineage>
</organism>
<dbReference type="InterPro" id="IPR002213">
    <property type="entry name" value="UDP_glucos_trans"/>
</dbReference>
<dbReference type="Proteomes" id="UP000327294">
    <property type="component" value="Chromosome"/>
</dbReference>